<reference evidence="2" key="2">
    <citation type="submission" date="2021-02" db="EMBL/GenBank/DDBJ databases">
        <authorList>
            <person name="Kimball J.A."/>
            <person name="Haas M.W."/>
            <person name="Macchietto M."/>
            <person name="Kono T."/>
            <person name="Duquette J."/>
            <person name="Shao M."/>
        </authorList>
    </citation>
    <scope>NUCLEOTIDE SEQUENCE</scope>
    <source>
        <tissue evidence="2">Fresh leaf tissue</tissue>
    </source>
</reference>
<dbReference type="PANTHER" id="PTHR31446">
    <property type="entry name" value="ACID PHOSPHATASE/VANADIUM-DEPENDENT HALOPEROXIDASE-RELATED PROTEIN"/>
    <property type="match status" value="1"/>
</dbReference>
<comment type="caution">
    <text evidence="2">The sequence shown here is derived from an EMBL/GenBank/DDBJ whole genome shotgun (WGS) entry which is preliminary data.</text>
</comment>
<proteinExistence type="predicted"/>
<dbReference type="EMBL" id="JAAALK010000290">
    <property type="protein sequence ID" value="KAG8046396.1"/>
    <property type="molecule type" value="Genomic_DNA"/>
</dbReference>
<sequence>MGDASGVLRPAVATATADPSSLSYLAMLGNCPLIAAVLAGAIAQFFKVFTTWYKENRWDAKQLVGSGGMPSSHSATVTALAVAVGLQEGFGSSLFATAAIFASVVMYDASGVRLHAGKQAEVLNQIVYELPSEHPLAETRPLRELLGHTPSQVFAGGVLGFAVATFTDMIAGLG</sequence>
<keyword evidence="3" id="KW-1185">Reference proteome</keyword>
<evidence type="ECO:0000313" key="3">
    <source>
        <dbReference type="Proteomes" id="UP000729402"/>
    </source>
</evidence>
<protein>
    <submittedName>
        <fullName evidence="2">Uncharacterized protein</fullName>
    </submittedName>
</protein>
<evidence type="ECO:0000313" key="2">
    <source>
        <dbReference type="EMBL" id="KAG8046396.1"/>
    </source>
</evidence>
<dbReference type="AlphaFoldDB" id="A0A8J5V464"/>
<dbReference type="Proteomes" id="UP000729402">
    <property type="component" value="Unassembled WGS sequence"/>
</dbReference>
<gene>
    <name evidence="2" type="ORF">GUJ93_ZPchr0008g13686</name>
</gene>
<dbReference type="PANTHER" id="PTHR31446:SF39">
    <property type="entry name" value="ACID PHOSPHATASE_VANADIUM-DEPENDENT HALOPEROXIDASE-RELATED PROTEIN"/>
    <property type="match status" value="1"/>
</dbReference>
<feature type="transmembrane region" description="Helical" evidence="1">
    <location>
        <begin position="22"/>
        <end position="43"/>
    </location>
</feature>
<dbReference type="OrthoDB" id="1716650at2759"/>
<keyword evidence="1" id="KW-1133">Transmembrane helix</keyword>
<reference evidence="2" key="1">
    <citation type="journal article" date="2021" name="bioRxiv">
        <title>Whole Genome Assembly and Annotation of Northern Wild Rice, Zizania palustris L., Supports a Whole Genome Duplication in the Zizania Genus.</title>
        <authorList>
            <person name="Haas M."/>
            <person name="Kono T."/>
            <person name="Macchietto M."/>
            <person name="Millas R."/>
            <person name="McGilp L."/>
            <person name="Shao M."/>
            <person name="Duquette J."/>
            <person name="Hirsch C.N."/>
            <person name="Kimball J."/>
        </authorList>
    </citation>
    <scope>NUCLEOTIDE SEQUENCE</scope>
    <source>
        <tissue evidence="2">Fresh leaf tissue</tissue>
    </source>
</reference>
<evidence type="ECO:0000256" key="1">
    <source>
        <dbReference type="SAM" id="Phobius"/>
    </source>
</evidence>
<name>A0A8J5V464_ZIZPA</name>
<keyword evidence="1" id="KW-0812">Transmembrane</keyword>
<dbReference type="Pfam" id="PF02681">
    <property type="entry name" value="DUF212"/>
    <property type="match status" value="1"/>
</dbReference>
<accession>A0A8J5V464</accession>
<keyword evidence="1" id="KW-0472">Membrane</keyword>
<dbReference type="InterPro" id="IPR003832">
    <property type="entry name" value="DUF212"/>
</dbReference>
<organism evidence="2 3">
    <name type="scientific">Zizania palustris</name>
    <name type="common">Northern wild rice</name>
    <dbReference type="NCBI Taxonomy" id="103762"/>
    <lineage>
        <taxon>Eukaryota</taxon>
        <taxon>Viridiplantae</taxon>
        <taxon>Streptophyta</taxon>
        <taxon>Embryophyta</taxon>
        <taxon>Tracheophyta</taxon>
        <taxon>Spermatophyta</taxon>
        <taxon>Magnoliopsida</taxon>
        <taxon>Liliopsida</taxon>
        <taxon>Poales</taxon>
        <taxon>Poaceae</taxon>
        <taxon>BOP clade</taxon>
        <taxon>Oryzoideae</taxon>
        <taxon>Oryzeae</taxon>
        <taxon>Zizaniinae</taxon>
        <taxon>Zizania</taxon>
    </lineage>
</organism>